<evidence type="ECO:0000256" key="2">
    <source>
        <dbReference type="ARBA" id="ARBA00005011"/>
    </source>
</evidence>
<sequence length="360" mass="39500">MDFSAPKFSGLAVYTPGEQPKDKRYLKLNTNESPFPLSPHAQEALKRDDLADLRLYSDPESTELTAALAAHYGLCSDQVLVTNGSDEALAFAFLIFCQNKVRYPAISYGFYRSFASLARIEACEVELKEDFSIDPADYFDSDCPVVIANPNAPTGLALPRCAIEEILRRNPGQIVVIDEAYVDFGAESAVPLIARYPNLVVVGTFSKSRSLAGGRIGFALSSKDNIDALKRIKYSFNPYNVNRMSAIVAKAAVEDDAYFRACCAAVAATRERTKTALIERGFGVTDSKANFLFAAHPAIDGETLYLELKKRGVLVRFLKGERLRPYVRVSVGSDADMERFLAEVDAITASCPCLSSQNHV</sequence>
<comment type="subunit">
    <text evidence="3 8">Homodimer.</text>
</comment>
<proteinExistence type="inferred from homology"/>
<dbReference type="InterPro" id="IPR004839">
    <property type="entry name" value="Aminotransferase_I/II_large"/>
</dbReference>
<reference evidence="10" key="1">
    <citation type="submission" date="2020-10" db="EMBL/GenBank/DDBJ databases">
        <authorList>
            <person name="Gilroy R."/>
        </authorList>
    </citation>
    <scope>NUCLEOTIDE SEQUENCE</scope>
    <source>
        <strain evidence="10">23406</strain>
    </source>
</reference>
<feature type="modified residue" description="N6-(pyridoxal phosphate)lysine" evidence="8">
    <location>
        <position position="207"/>
    </location>
</feature>
<dbReference type="HAMAP" id="MF_01023">
    <property type="entry name" value="HisC_aminotrans_2"/>
    <property type="match status" value="1"/>
</dbReference>
<reference evidence="10" key="2">
    <citation type="journal article" date="2021" name="PeerJ">
        <title>Extensive microbial diversity within the chicken gut microbiome revealed by metagenomics and culture.</title>
        <authorList>
            <person name="Gilroy R."/>
            <person name="Ravi A."/>
            <person name="Getino M."/>
            <person name="Pursley I."/>
            <person name="Horton D.L."/>
            <person name="Alikhan N.F."/>
            <person name="Baker D."/>
            <person name="Gharbi K."/>
            <person name="Hall N."/>
            <person name="Watson M."/>
            <person name="Adriaenssens E.M."/>
            <person name="Foster-Nyarko E."/>
            <person name="Jarju S."/>
            <person name="Secka A."/>
            <person name="Antonio M."/>
            <person name="Oren A."/>
            <person name="Chaudhuri R.R."/>
            <person name="La Ragione R."/>
            <person name="Hildebrand F."/>
            <person name="Pallen M.J."/>
        </authorList>
    </citation>
    <scope>NUCLEOTIDE SEQUENCE</scope>
    <source>
        <strain evidence="10">23406</strain>
    </source>
</reference>
<evidence type="ECO:0000259" key="9">
    <source>
        <dbReference type="Pfam" id="PF00155"/>
    </source>
</evidence>
<evidence type="ECO:0000313" key="11">
    <source>
        <dbReference type="Proteomes" id="UP000886891"/>
    </source>
</evidence>
<evidence type="ECO:0000256" key="8">
    <source>
        <dbReference type="HAMAP-Rule" id="MF_01023"/>
    </source>
</evidence>
<comment type="cofactor">
    <cofactor evidence="1 8">
        <name>pyridoxal 5'-phosphate</name>
        <dbReference type="ChEBI" id="CHEBI:597326"/>
    </cofactor>
</comment>
<comment type="catalytic activity">
    <reaction evidence="7 8">
        <text>L-histidinol phosphate + 2-oxoglutarate = 3-(imidazol-4-yl)-2-oxopropyl phosphate + L-glutamate</text>
        <dbReference type="Rhea" id="RHEA:23744"/>
        <dbReference type="ChEBI" id="CHEBI:16810"/>
        <dbReference type="ChEBI" id="CHEBI:29985"/>
        <dbReference type="ChEBI" id="CHEBI:57766"/>
        <dbReference type="ChEBI" id="CHEBI:57980"/>
        <dbReference type="EC" id="2.6.1.9"/>
    </reaction>
</comment>
<dbReference type="InterPro" id="IPR050106">
    <property type="entry name" value="HistidinolP_aminotransfase"/>
</dbReference>
<name>A0A9D1SWS0_9FIRM</name>
<comment type="similarity">
    <text evidence="8">Belongs to the class-II pyridoxal-phosphate-dependent aminotransferase family. Histidinol-phosphate aminotransferase subfamily.</text>
</comment>
<dbReference type="GO" id="GO:0030170">
    <property type="term" value="F:pyridoxal phosphate binding"/>
    <property type="evidence" value="ECO:0007669"/>
    <property type="project" value="InterPro"/>
</dbReference>
<evidence type="ECO:0000256" key="3">
    <source>
        <dbReference type="ARBA" id="ARBA00011738"/>
    </source>
</evidence>
<gene>
    <name evidence="8" type="primary">hisC</name>
    <name evidence="10" type="ORF">IAB14_02235</name>
</gene>
<keyword evidence="4 8" id="KW-0032">Aminotransferase</keyword>
<dbReference type="InterPro" id="IPR001917">
    <property type="entry name" value="Aminotrans_II_pyridoxalP_BS"/>
</dbReference>
<evidence type="ECO:0000256" key="1">
    <source>
        <dbReference type="ARBA" id="ARBA00001933"/>
    </source>
</evidence>
<evidence type="ECO:0000313" key="10">
    <source>
        <dbReference type="EMBL" id="HIU99917.1"/>
    </source>
</evidence>
<keyword evidence="8" id="KW-0368">Histidine biosynthesis</keyword>
<dbReference type="InterPro" id="IPR005861">
    <property type="entry name" value="HisP_aminotrans"/>
</dbReference>
<dbReference type="AlphaFoldDB" id="A0A9D1SWS0"/>
<evidence type="ECO:0000256" key="4">
    <source>
        <dbReference type="ARBA" id="ARBA00022576"/>
    </source>
</evidence>
<dbReference type="Gene3D" id="3.40.640.10">
    <property type="entry name" value="Type I PLP-dependent aspartate aminotransferase-like (Major domain)"/>
    <property type="match status" value="1"/>
</dbReference>
<dbReference type="InterPro" id="IPR015424">
    <property type="entry name" value="PyrdxlP-dep_Trfase"/>
</dbReference>
<dbReference type="PANTHER" id="PTHR43643:SF3">
    <property type="entry name" value="HISTIDINOL-PHOSPHATE AMINOTRANSFERASE"/>
    <property type="match status" value="1"/>
</dbReference>
<dbReference type="Pfam" id="PF00155">
    <property type="entry name" value="Aminotran_1_2"/>
    <property type="match status" value="1"/>
</dbReference>
<dbReference type="GO" id="GO:0000105">
    <property type="term" value="P:L-histidine biosynthetic process"/>
    <property type="evidence" value="ECO:0007669"/>
    <property type="project" value="UniProtKB-UniRule"/>
</dbReference>
<evidence type="ECO:0000256" key="7">
    <source>
        <dbReference type="ARBA" id="ARBA00047481"/>
    </source>
</evidence>
<dbReference type="PROSITE" id="PS00599">
    <property type="entry name" value="AA_TRANSFER_CLASS_2"/>
    <property type="match status" value="1"/>
</dbReference>
<organism evidence="10 11">
    <name type="scientific">Candidatus Stercoripulliclostridium merdipullorum</name>
    <dbReference type="NCBI Taxonomy" id="2840952"/>
    <lineage>
        <taxon>Bacteria</taxon>
        <taxon>Bacillati</taxon>
        <taxon>Bacillota</taxon>
        <taxon>Clostridia</taxon>
        <taxon>Eubacteriales</taxon>
        <taxon>Candidatus Stercoripulliclostridium</taxon>
    </lineage>
</organism>
<comment type="pathway">
    <text evidence="2 8">Amino-acid biosynthesis; L-histidine biosynthesis; L-histidine from 5-phospho-alpha-D-ribose 1-diphosphate: step 7/9.</text>
</comment>
<evidence type="ECO:0000256" key="5">
    <source>
        <dbReference type="ARBA" id="ARBA00022679"/>
    </source>
</evidence>
<dbReference type="SUPFAM" id="SSF53383">
    <property type="entry name" value="PLP-dependent transferases"/>
    <property type="match status" value="1"/>
</dbReference>
<accession>A0A9D1SWS0</accession>
<dbReference type="EMBL" id="DVOH01000016">
    <property type="protein sequence ID" value="HIU99917.1"/>
    <property type="molecule type" value="Genomic_DNA"/>
</dbReference>
<evidence type="ECO:0000256" key="6">
    <source>
        <dbReference type="ARBA" id="ARBA00022898"/>
    </source>
</evidence>
<keyword evidence="5 8" id="KW-0808">Transferase</keyword>
<comment type="caution">
    <text evidence="10">The sequence shown here is derived from an EMBL/GenBank/DDBJ whole genome shotgun (WGS) entry which is preliminary data.</text>
</comment>
<keyword evidence="8" id="KW-0028">Amino-acid biosynthesis</keyword>
<dbReference type="Proteomes" id="UP000886891">
    <property type="component" value="Unassembled WGS sequence"/>
</dbReference>
<keyword evidence="6 8" id="KW-0663">Pyridoxal phosphate</keyword>
<dbReference type="GO" id="GO:0004400">
    <property type="term" value="F:histidinol-phosphate transaminase activity"/>
    <property type="evidence" value="ECO:0007669"/>
    <property type="project" value="UniProtKB-UniRule"/>
</dbReference>
<dbReference type="Gene3D" id="3.90.1150.10">
    <property type="entry name" value="Aspartate Aminotransferase, domain 1"/>
    <property type="match status" value="1"/>
</dbReference>
<feature type="domain" description="Aminotransferase class I/classII large" evidence="9">
    <location>
        <begin position="25"/>
        <end position="342"/>
    </location>
</feature>
<dbReference type="PANTHER" id="PTHR43643">
    <property type="entry name" value="HISTIDINOL-PHOSPHATE AMINOTRANSFERASE 2"/>
    <property type="match status" value="1"/>
</dbReference>
<dbReference type="CDD" id="cd00609">
    <property type="entry name" value="AAT_like"/>
    <property type="match status" value="1"/>
</dbReference>
<protein>
    <recommendedName>
        <fullName evidence="8">Histidinol-phosphate aminotransferase</fullName>
        <ecNumber evidence="8">2.6.1.9</ecNumber>
    </recommendedName>
    <alternativeName>
        <fullName evidence="8">Imidazole acetol-phosphate transaminase</fullName>
    </alternativeName>
</protein>
<dbReference type="EC" id="2.6.1.9" evidence="8"/>
<dbReference type="InterPro" id="IPR015422">
    <property type="entry name" value="PyrdxlP-dep_Trfase_small"/>
</dbReference>
<dbReference type="InterPro" id="IPR015421">
    <property type="entry name" value="PyrdxlP-dep_Trfase_major"/>
</dbReference>